<reference evidence="1 2" key="1">
    <citation type="submission" date="2022-03" db="EMBL/GenBank/DDBJ databases">
        <title>Genome data of Colletotrichum spp.</title>
        <authorList>
            <person name="Utami Y.D."/>
            <person name="Hiruma K."/>
        </authorList>
    </citation>
    <scope>NUCLEOTIDE SEQUENCE [LARGE SCALE GENOMIC DNA]</scope>
    <source>
        <strain evidence="1 2">MAFF 239500</strain>
    </source>
</reference>
<keyword evidence="2" id="KW-1185">Reference proteome</keyword>
<dbReference type="RefSeq" id="XP_049123532.1">
    <property type="nucleotide sequence ID" value="XM_049267575.1"/>
</dbReference>
<dbReference type="AlphaFoldDB" id="A0AA37NTQ8"/>
<accession>A0AA37NTQ8</accession>
<proteinExistence type="predicted"/>
<dbReference type="GeneID" id="73322165"/>
<comment type="caution">
    <text evidence="1">The sequence shown here is derived from an EMBL/GenBank/DDBJ whole genome shotgun (WGS) entry which is preliminary data.</text>
</comment>
<dbReference type="InterPro" id="IPR036291">
    <property type="entry name" value="NAD(P)-bd_dom_sf"/>
</dbReference>
<dbReference type="Proteomes" id="UP001055115">
    <property type="component" value="Unassembled WGS sequence"/>
</dbReference>
<organism evidence="1 2">
    <name type="scientific">Colletotrichum spaethianum</name>
    <dbReference type="NCBI Taxonomy" id="700344"/>
    <lineage>
        <taxon>Eukaryota</taxon>
        <taxon>Fungi</taxon>
        <taxon>Dikarya</taxon>
        <taxon>Ascomycota</taxon>
        <taxon>Pezizomycotina</taxon>
        <taxon>Sordariomycetes</taxon>
        <taxon>Hypocreomycetidae</taxon>
        <taxon>Glomerellales</taxon>
        <taxon>Glomerellaceae</taxon>
        <taxon>Colletotrichum</taxon>
        <taxon>Colletotrichum spaethianum species complex</taxon>
    </lineage>
</organism>
<evidence type="ECO:0008006" key="3">
    <source>
        <dbReference type="Google" id="ProtNLM"/>
    </source>
</evidence>
<evidence type="ECO:0000313" key="1">
    <source>
        <dbReference type="EMBL" id="GKT41182.1"/>
    </source>
</evidence>
<dbReference type="SUPFAM" id="SSF51735">
    <property type="entry name" value="NAD(P)-binding Rossmann-fold domains"/>
    <property type="match status" value="1"/>
</dbReference>
<protein>
    <recommendedName>
        <fullName evidence="3">NAD dependent epimerase/dehydratase</fullName>
    </recommendedName>
</protein>
<evidence type="ECO:0000313" key="2">
    <source>
        <dbReference type="Proteomes" id="UP001055115"/>
    </source>
</evidence>
<dbReference type="EMBL" id="BQXU01000002">
    <property type="protein sequence ID" value="GKT41182.1"/>
    <property type="molecule type" value="Genomic_DNA"/>
</dbReference>
<name>A0AA37NTQ8_9PEZI</name>
<gene>
    <name evidence="1" type="ORF">ColSpa_01363</name>
</gene>
<dbReference type="Gene3D" id="3.40.50.720">
    <property type="entry name" value="NAD(P)-binding Rossmann-like Domain"/>
    <property type="match status" value="1"/>
</dbReference>
<sequence length="176" mass="19258">MYTVEAFFDVAAKTAAEGKPLLLPAAPNTIVHALHVDDCAEAYVAIATHPNRKEVEGQTFNISAQRYETVDEVAQALTVEYGIQGGLQYVDSSTLKEGEDPWPPGIISFPQWTDSTKLTSLTGWKHHRPLFSESIHVYRLGYEATSVAGHENISKTSGILQAWTRQTRPTSASAKG</sequence>